<dbReference type="Proteomes" id="UP000050741">
    <property type="component" value="Unassembled WGS sequence"/>
</dbReference>
<organism evidence="1 2">
    <name type="scientific">Globodera pallida</name>
    <name type="common">Potato cyst nematode worm</name>
    <name type="synonym">Heterodera pallida</name>
    <dbReference type="NCBI Taxonomy" id="36090"/>
    <lineage>
        <taxon>Eukaryota</taxon>
        <taxon>Metazoa</taxon>
        <taxon>Ecdysozoa</taxon>
        <taxon>Nematoda</taxon>
        <taxon>Chromadorea</taxon>
        <taxon>Rhabditida</taxon>
        <taxon>Tylenchina</taxon>
        <taxon>Tylenchomorpha</taxon>
        <taxon>Tylenchoidea</taxon>
        <taxon>Heteroderidae</taxon>
        <taxon>Heteroderinae</taxon>
        <taxon>Globodera</taxon>
    </lineage>
</organism>
<protein>
    <submittedName>
        <fullName evidence="2">Activin_recp domain-containing protein</fullName>
    </submittedName>
</protein>
<name>A0A183BSD5_GLOPA</name>
<keyword evidence="1" id="KW-1185">Reference proteome</keyword>
<sequence length="133" mass="14897">MIPPLYPPISHVVATMGSPQFMEIMNECLEDQNPLALYSVGQALRNHGLGFIGAAFKQAITERMICRDCIELIVLDDLCYCQDSKTKCHHGTTCCEKRKILDDICYCDDAKTKCHCNSRTCCTVTVEERGKST</sequence>
<dbReference type="WBParaSite" id="GPLIN_000352100">
    <property type="protein sequence ID" value="GPLIN_000352100"/>
    <property type="gene ID" value="GPLIN_000352100"/>
</dbReference>
<reference evidence="1" key="2">
    <citation type="submission" date="2014-05" db="EMBL/GenBank/DDBJ databases">
        <title>The genome and life-stage specific transcriptomes of Globodera pallida elucidate key aspects of plant parasitism by a cyst nematode.</title>
        <authorList>
            <person name="Cotton J.A."/>
            <person name="Lilley C.J."/>
            <person name="Jones L.M."/>
            <person name="Kikuchi T."/>
            <person name="Reid A.J."/>
            <person name="Thorpe P."/>
            <person name="Tsai I.J."/>
            <person name="Beasley H."/>
            <person name="Blok V."/>
            <person name="Cock P.J.A."/>
            <person name="Van den Akker S.E."/>
            <person name="Holroyd N."/>
            <person name="Hunt M."/>
            <person name="Mantelin S."/>
            <person name="Naghra H."/>
            <person name="Pain A."/>
            <person name="Palomares-Rius J.E."/>
            <person name="Zarowiecki M."/>
            <person name="Berriman M."/>
            <person name="Jones J.T."/>
            <person name="Urwin P.E."/>
        </authorList>
    </citation>
    <scope>NUCLEOTIDE SEQUENCE [LARGE SCALE GENOMIC DNA]</scope>
    <source>
        <strain evidence="1">Lindley</strain>
    </source>
</reference>
<reference evidence="2" key="3">
    <citation type="submission" date="2016-06" db="UniProtKB">
        <authorList>
            <consortium name="WormBaseParasite"/>
        </authorList>
    </citation>
    <scope>IDENTIFICATION</scope>
</reference>
<dbReference type="AlphaFoldDB" id="A0A183BSD5"/>
<proteinExistence type="predicted"/>
<accession>A0A183BSD5</accession>
<evidence type="ECO:0000313" key="1">
    <source>
        <dbReference type="Proteomes" id="UP000050741"/>
    </source>
</evidence>
<reference evidence="1" key="1">
    <citation type="submission" date="2013-12" db="EMBL/GenBank/DDBJ databases">
        <authorList>
            <person name="Aslett M."/>
        </authorList>
    </citation>
    <scope>NUCLEOTIDE SEQUENCE [LARGE SCALE GENOMIC DNA]</scope>
    <source>
        <strain evidence="1">Lindley</strain>
    </source>
</reference>
<evidence type="ECO:0000313" key="2">
    <source>
        <dbReference type="WBParaSite" id="GPLIN_000352100"/>
    </source>
</evidence>